<proteinExistence type="predicted"/>
<comment type="subcellular location">
    <subcellularLocation>
        <location evidence="1">Membrane</location>
        <topology evidence="1">Multi-pass membrane protein</topology>
    </subcellularLocation>
</comment>
<dbReference type="Proteomes" id="UP000002173">
    <property type="component" value="Unassembled WGS sequence"/>
</dbReference>
<evidence type="ECO:0000256" key="3">
    <source>
        <dbReference type="ARBA" id="ARBA00022989"/>
    </source>
</evidence>
<dbReference type="OMA" id="MFATWYL"/>
<dbReference type="VEuPathDB" id="PiroplasmaDB:BBOV_I004960"/>
<evidence type="ECO:0000259" key="7">
    <source>
        <dbReference type="Pfam" id="PF03151"/>
    </source>
</evidence>
<reference evidence="9" key="2">
    <citation type="journal article" date="2020" name="Data Brief">
        <title>Transcriptome dataset of Babesia bovis life stages within vertebrate and invertebrate hosts.</title>
        <authorList>
            <person name="Ueti M.W."/>
            <person name="Johnson W.C."/>
            <person name="Kappmeyer L.S."/>
            <person name="Herndon D.R."/>
            <person name="Mousel M.R."/>
            <person name="Reif K.E."/>
            <person name="Taus N.S."/>
            <person name="Ifeonu O.O."/>
            <person name="Silva J.C."/>
            <person name="Suarez C.E."/>
            <person name="Brayton K.A."/>
        </authorList>
    </citation>
    <scope>NUCLEOTIDE SEQUENCE [LARGE SCALE GENOMIC DNA]</scope>
</reference>
<keyword evidence="2 6" id="KW-0812">Transmembrane</keyword>
<dbReference type="SUPFAM" id="SSF103481">
    <property type="entry name" value="Multidrug resistance efflux transporter EmrE"/>
    <property type="match status" value="2"/>
</dbReference>
<dbReference type="InterPro" id="IPR004853">
    <property type="entry name" value="Sugar_P_trans_dom"/>
</dbReference>
<dbReference type="EMBL" id="AAXT01000005">
    <property type="protein sequence ID" value="EDO05577.1"/>
    <property type="molecule type" value="Genomic_DNA"/>
</dbReference>
<keyword evidence="4 6" id="KW-0472">Membrane</keyword>
<dbReference type="GeneID" id="5477361"/>
<name>A7AWZ9_BABBO</name>
<dbReference type="FunCoup" id="A7AWZ9">
    <property type="interactions" value="241"/>
</dbReference>
<dbReference type="PANTHER" id="PTHR11132">
    <property type="entry name" value="SOLUTE CARRIER FAMILY 35"/>
    <property type="match status" value="1"/>
</dbReference>
<reference evidence="9" key="3">
    <citation type="journal article" date="2021" name="Int. J. Parasitol.">
        <title>Comparative analysis of gene expression between Babesia bovis blood stages and kinetes allowed by improved genome annotation.</title>
        <authorList>
            <person name="Ueti M.W."/>
            <person name="Johnson W.C."/>
            <person name="Kappmeyer L.S."/>
            <person name="Herndon D.R."/>
            <person name="Mousel M.R."/>
            <person name="Reif K.E."/>
            <person name="Taus N.S."/>
            <person name="Ifeonu O.O."/>
            <person name="Silva J.C."/>
            <person name="Suarez C.E."/>
            <person name="Brayton K.A."/>
        </authorList>
    </citation>
    <scope>NUCLEOTIDE SEQUENCE [LARGE SCALE GENOMIC DNA]</scope>
</reference>
<dbReference type="Pfam" id="PF03151">
    <property type="entry name" value="TPT"/>
    <property type="match status" value="1"/>
</dbReference>
<feature type="transmembrane region" description="Helical" evidence="6">
    <location>
        <begin position="291"/>
        <end position="309"/>
    </location>
</feature>
<dbReference type="InterPro" id="IPR050186">
    <property type="entry name" value="TPT_transporter"/>
</dbReference>
<feature type="region of interest" description="Disordered" evidence="5">
    <location>
        <begin position="326"/>
        <end position="352"/>
    </location>
</feature>
<evidence type="ECO:0000313" key="9">
    <source>
        <dbReference type="Proteomes" id="UP000002173"/>
    </source>
</evidence>
<feature type="domain" description="Sugar phosphate transporter" evidence="7">
    <location>
        <begin position="12"/>
        <end position="308"/>
    </location>
</feature>
<feature type="transmembrane region" description="Helical" evidence="6">
    <location>
        <begin position="127"/>
        <end position="147"/>
    </location>
</feature>
<evidence type="ECO:0000256" key="5">
    <source>
        <dbReference type="SAM" id="MobiDB-lite"/>
    </source>
</evidence>
<evidence type="ECO:0000256" key="2">
    <source>
        <dbReference type="ARBA" id="ARBA00022692"/>
    </source>
</evidence>
<feature type="transmembrane region" description="Helical" evidence="6">
    <location>
        <begin position="7"/>
        <end position="27"/>
    </location>
</feature>
<feature type="transmembrane region" description="Helical" evidence="6">
    <location>
        <begin position="74"/>
        <end position="107"/>
    </location>
</feature>
<feature type="transmembrane region" description="Helical" evidence="6">
    <location>
        <begin position="233"/>
        <end position="250"/>
    </location>
</feature>
<dbReference type="GO" id="GO:0016020">
    <property type="term" value="C:membrane"/>
    <property type="evidence" value="ECO:0007669"/>
    <property type="project" value="UniProtKB-SubCell"/>
</dbReference>
<protein>
    <submittedName>
        <fullName evidence="8">Triose phosphate/phosphate translocator, putative</fullName>
    </submittedName>
</protein>
<reference evidence="8 9" key="1">
    <citation type="journal article" date="2007" name="PLoS Pathog.">
        <title>Genome sequence of Babesia bovis and comparative analysis of apicomplexan hemoprotozoa.</title>
        <authorList>
            <person name="Brayton K.A."/>
            <person name="Lau A.O.T."/>
            <person name="Herndon D.R."/>
            <person name="Hannick L."/>
            <person name="Kappmeyer L.S."/>
            <person name="Berens S.J."/>
            <person name="Bidwell S.L."/>
            <person name="Brown W.C."/>
            <person name="Crabtree J."/>
            <person name="Fadrosh D."/>
            <person name="Feldblum T."/>
            <person name="Forberger H.A."/>
            <person name="Haas B.J."/>
            <person name="Howell J.M."/>
            <person name="Khouri H."/>
            <person name="Koo H."/>
            <person name="Mann D.J."/>
            <person name="Norimine J."/>
            <person name="Paulsen I.T."/>
            <person name="Radune D."/>
            <person name="Ren Q."/>
            <person name="Smith R.K. Jr."/>
            <person name="Suarez C.E."/>
            <person name="White O."/>
            <person name="Wortman J.R."/>
            <person name="Knowles D.P. Jr."/>
            <person name="McElwain T.F."/>
            <person name="Nene V.M."/>
        </authorList>
    </citation>
    <scope>NUCLEOTIDE SEQUENCE [LARGE SCALE GENOMIC DNA]</scope>
    <source>
        <strain evidence="8">T2Bo</strain>
    </source>
</reference>
<dbReference type="AlphaFoldDB" id="A7AWZ9"/>
<accession>A7AWZ9</accession>
<feature type="transmembrane region" description="Helical" evidence="6">
    <location>
        <begin position="193"/>
        <end position="212"/>
    </location>
</feature>
<keyword evidence="9" id="KW-1185">Reference proteome</keyword>
<evidence type="ECO:0000313" key="8">
    <source>
        <dbReference type="EMBL" id="EDO05577.1"/>
    </source>
</evidence>
<organism evidence="8 9">
    <name type="scientific">Babesia bovis</name>
    <dbReference type="NCBI Taxonomy" id="5865"/>
    <lineage>
        <taxon>Eukaryota</taxon>
        <taxon>Sar</taxon>
        <taxon>Alveolata</taxon>
        <taxon>Apicomplexa</taxon>
        <taxon>Aconoidasida</taxon>
        <taxon>Piroplasmida</taxon>
        <taxon>Babesiidae</taxon>
        <taxon>Babesia</taxon>
    </lineage>
</organism>
<dbReference type="InParanoid" id="A7AWZ9"/>
<keyword evidence="3 6" id="KW-1133">Transmembrane helix</keyword>
<feature type="transmembrane region" description="Helical" evidence="6">
    <location>
        <begin position="39"/>
        <end position="62"/>
    </location>
</feature>
<gene>
    <name evidence="8" type="ORF">BBOV_I004960</name>
</gene>
<dbReference type="InterPro" id="IPR037185">
    <property type="entry name" value="EmrE-like"/>
</dbReference>
<feature type="transmembrane region" description="Helical" evidence="6">
    <location>
        <begin position="154"/>
        <end position="173"/>
    </location>
</feature>
<sequence>MDWFRKFNWRVTGCIAMWYTLNCIYVVQQKEFLNVLPLGVTFSACLMIMGALSSLLYWAVGYRPLPRFKSWKRALTALVPLAICHLLVNYGAVISMGLGAVSFTQAVKAGEPVLTALLSIIFLREFLNLYAYLSLIPIVCGIALASVKEIDFKIWAFLFAMVSNLGSSSRSIIAKVTMKNKDEIGEHLSAPNIYLILTVICGIISVPIVLCTEAYKWKSVWDEHTANLTGRDISILLLRGFIACVSYFVYNDFSFYCLGQLNQVGHSVANTLKRVFVITTSIIVFKNPVTPLGYVGMAMAVIGALFYSLSSKGFFNKKVTKADDKDLELGKEPDQATFGDPPVSQETSKTTS</sequence>
<dbReference type="eggNOG" id="KOG1441">
    <property type="taxonomic scope" value="Eukaryota"/>
</dbReference>
<evidence type="ECO:0000256" key="1">
    <source>
        <dbReference type="ARBA" id="ARBA00004141"/>
    </source>
</evidence>
<evidence type="ECO:0000256" key="6">
    <source>
        <dbReference type="SAM" id="Phobius"/>
    </source>
</evidence>
<evidence type="ECO:0000256" key="4">
    <source>
        <dbReference type="ARBA" id="ARBA00023136"/>
    </source>
</evidence>
<comment type="caution">
    <text evidence="8">The sequence shown here is derived from an EMBL/GenBank/DDBJ whole genome shotgun (WGS) entry which is preliminary data.</text>
</comment>
<dbReference type="RefSeq" id="XP_001609145.1">
    <property type="nucleotide sequence ID" value="XM_001609095.1"/>
</dbReference>
<dbReference type="KEGG" id="bbo:BBOV_I004960"/>